<feature type="transmembrane region" description="Helical" evidence="1">
    <location>
        <begin position="305"/>
        <end position="324"/>
    </location>
</feature>
<accession>A0AAQ3WN06</accession>
<name>A0AAQ3WN06_PASNO</name>
<organism evidence="2 3">
    <name type="scientific">Paspalum notatum var. saurae</name>
    <dbReference type="NCBI Taxonomy" id="547442"/>
    <lineage>
        <taxon>Eukaryota</taxon>
        <taxon>Viridiplantae</taxon>
        <taxon>Streptophyta</taxon>
        <taxon>Embryophyta</taxon>
        <taxon>Tracheophyta</taxon>
        <taxon>Spermatophyta</taxon>
        <taxon>Magnoliopsida</taxon>
        <taxon>Liliopsida</taxon>
        <taxon>Poales</taxon>
        <taxon>Poaceae</taxon>
        <taxon>PACMAD clade</taxon>
        <taxon>Panicoideae</taxon>
        <taxon>Andropogonodae</taxon>
        <taxon>Paspaleae</taxon>
        <taxon>Paspalinae</taxon>
        <taxon>Paspalum</taxon>
    </lineage>
</organism>
<gene>
    <name evidence="2" type="ORF">U9M48_016613</name>
</gene>
<keyword evidence="1" id="KW-0472">Membrane</keyword>
<reference evidence="2 3" key="1">
    <citation type="submission" date="2024-02" db="EMBL/GenBank/DDBJ databases">
        <title>High-quality chromosome-scale genome assembly of Pensacola bahiagrass (Paspalum notatum Flugge var. saurae).</title>
        <authorList>
            <person name="Vega J.M."/>
            <person name="Podio M."/>
            <person name="Orjuela J."/>
            <person name="Siena L.A."/>
            <person name="Pessino S.C."/>
            <person name="Combes M.C."/>
            <person name="Mariac C."/>
            <person name="Albertini E."/>
            <person name="Pupilli F."/>
            <person name="Ortiz J.P.A."/>
            <person name="Leblanc O."/>
        </authorList>
    </citation>
    <scope>NUCLEOTIDE SEQUENCE [LARGE SCALE GENOMIC DNA]</scope>
    <source>
        <strain evidence="2">R1</strain>
        <tissue evidence="2">Leaf</tissue>
    </source>
</reference>
<dbReference type="AlphaFoldDB" id="A0AAQ3WN06"/>
<keyword evidence="1" id="KW-0812">Transmembrane</keyword>
<protein>
    <submittedName>
        <fullName evidence="2">Uncharacterized protein</fullName>
    </submittedName>
</protein>
<keyword evidence="3" id="KW-1185">Reference proteome</keyword>
<dbReference type="EMBL" id="CP144748">
    <property type="protein sequence ID" value="WVZ67556.1"/>
    <property type="molecule type" value="Genomic_DNA"/>
</dbReference>
<sequence>MVTATVQRRSGSPTTEEQVRDMLTVVGDDSYDAFLLDDWPRKHEFLFKLGALDIEGVLHNLLAQRGWTEAAGYLSRAFRYHRRHAEIIGPAVPSVPEDGPQRYEVWDLSRAHPELHILPRAQEALEMAGSGRMDLATEVYQELLQVVEWAAARSTAAYRKFLRGTIQLLGNAVNHGLDISMYVHFAFTNHLPRPARSREKVRTIAAINDYLYVYLPGPSRRQEQMAQAGGATVDWEFVDYTKRERRFRCLVCHKELSGDLFNVSNHIQQHKQALALLDTSPAALQVYWVRKHVFVKVWHSTRVGILLYVLFAQILFWALISGVLHRAGLYWKL</sequence>
<proteinExistence type="predicted"/>
<dbReference type="Proteomes" id="UP001341281">
    <property type="component" value="Chromosome 04"/>
</dbReference>
<evidence type="ECO:0000313" key="2">
    <source>
        <dbReference type="EMBL" id="WVZ67556.1"/>
    </source>
</evidence>
<keyword evidence="1" id="KW-1133">Transmembrane helix</keyword>
<evidence type="ECO:0000256" key="1">
    <source>
        <dbReference type="SAM" id="Phobius"/>
    </source>
</evidence>
<evidence type="ECO:0000313" key="3">
    <source>
        <dbReference type="Proteomes" id="UP001341281"/>
    </source>
</evidence>